<dbReference type="eggNOG" id="COG3464">
    <property type="taxonomic scope" value="Bacteria"/>
</dbReference>
<accession>Q98AL0</accession>
<dbReference type="HOGENOM" id="CLU_029608_5_1_5"/>
<dbReference type="RefSeq" id="WP_010913650.1">
    <property type="nucleotide sequence ID" value="NC_002678.2"/>
</dbReference>
<dbReference type="Pfam" id="PF14690">
    <property type="entry name" value="Zn_ribbon_ISL3"/>
    <property type="match status" value="1"/>
</dbReference>
<dbReference type="Pfam" id="PF01610">
    <property type="entry name" value="DDE_Tnp_ISL3"/>
    <property type="match status" value="1"/>
</dbReference>
<evidence type="ECO:0000313" key="2">
    <source>
        <dbReference type="EMBL" id="BAB52319.1"/>
    </source>
</evidence>
<dbReference type="InterPro" id="IPR047951">
    <property type="entry name" value="Transpos_ISL3"/>
</dbReference>
<dbReference type="InterPro" id="IPR017894">
    <property type="entry name" value="HTH_IS21_transposase_type"/>
</dbReference>
<dbReference type="KEGG" id="mlo:mll5961"/>
<reference evidence="2 3" key="1">
    <citation type="journal article" date="2000" name="DNA Res.">
        <title>Complete genome structure of the nitrogen-fixing symbiotic bacterium Mesorhizobium loti.</title>
        <authorList>
            <person name="Kaneko T."/>
            <person name="Nakamura Y."/>
            <person name="Sato S."/>
            <person name="Asamizu E."/>
            <person name="Kato T."/>
            <person name="Sasamoto S."/>
            <person name="Watanabe A."/>
            <person name="Idesawa K."/>
            <person name="Ishikawa A."/>
            <person name="Kawashima K."/>
            <person name="Kimura T."/>
            <person name="Kishida Y."/>
            <person name="Kiyokawa C."/>
            <person name="Kohara M."/>
            <person name="Matsumoto M."/>
            <person name="Matsuno A."/>
            <person name="Mochizuki Y."/>
            <person name="Nakayama S."/>
            <person name="Nakazaki N."/>
            <person name="Shimpo S."/>
            <person name="Sugimoto M."/>
            <person name="Takeuchi C."/>
            <person name="Yamada M."/>
            <person name="Tabata S."/>
        </authorList>
    </citation>
    <scope>NUCLEOTIDE SEQUENCE [LARGE SCALE GENOMIC DNA]</scope>
    <source>
        <strain evidence="3">LMG 29417 / CECT 9101 / MAFF 303099</strain>
    </source>
</reference>
<evidence type="ECO:0000259" key="1">
    <source>
        <dbReference type="PROSITE" id="PS50531"/>
    </source>
</evidence>
<dbReference type="PROSITE" id="PS50531">
    <property type="entry name" value="HTH_IS21"/>
    <property type="match status" value="1"/>
</dbReference>
<dbReference type="AlphaFoldDB" id="Q98AL0"/>
<dbReference type="Proteomes" id="UP000000552">
    <property type="component" value="Chromosome"/>
</dbReference>
<evidence type="ECO:0000313" key="3">
    <source>
        <dbReference type="Proteomes" id="UP000000552"/>
    </source>
</evidence>
<sequence length="521" mass="57851">MLHAFRSLVSPELSIVQILPQADKMVLVARPKATESCCPSCGCGTGRVHSHYMRRVADLPWQGRVVEIRLHARRFRCANPQCRQRIFTERLPETVQPKARRTARLGESQLVIGFAVGGESGSRLSRKLAMPVSGDTLLRMIRSAGFEPPDAPRVVGIDDWAWRKGQRYGTIICDLERNRVLDLLPDRNANTVASWLKRHPGIEVIARDRAGVYADGARRGAPDATQVADRWHLLQNLGEALRLALGRHRKAVSAAGKAMMAEMSGDDDANPEPSVETSPKLDCLRRSRRNQRSELYAEVLDLRTTGMSPRQIAPRTGMSVRTVERGLAAGGEPEHRRPPARSVLMDPFQEYLEGRWQEGQRNGLHLWSEIKGRGFAGSRATVYRWTAARQQCSSTAPSNARWRPPSRRNCAWLLSEDPTLLDEQTEQFLGHLYDCAPELLQAGDLARRFAALIRGDDEAGLEQWIEDATDSELASLAAGIGRDIAAVRAAITQPWSTPSRDRSTVSRPSSARCMGAPGIRC</sequence>
<dbReference type="InterPro" id="IPR002560">
    <property type="entry name" value="Transposase_DDE"/>
</dbReference>
<gene>
    <name evidence="2" type="ordered locus">mll5961</name>
</gene>
<dbReference type="InterPro" id="IPR029261">
    <property type="entry name" value="Transposase_Znf"/>
</dbReference>
<dbReference type="PANTHER" id="PTHR33498:SF1">
    <property type="entry name" value="TRANSPOSASE FOR INSERTION SEQUENCE ELEMENT IS1557"/>
    <property type="match status" value="1"/>
</dbReference>
<dbReference type="EMBL" id="BA000012">
    <property type="protein sequence ID" value="BAB52319.1"/>
    <property type="molecule type" value="Genomic_DNA"/>
</dbReference>
<proteinExistence type="predicted"/>
<dbReference type="eggNOG" id="COG4584">
    <property type="taxonomic scope" value="Bacteria"/>
</dbReference>
<protein>
    <submittedName>
        <fullName evidence="2">Transposase</fullName>
    </submittedName>
</protein>
<dbReference type="PANTHER" id="PTHR33498">
    <property type="entry name" value="TRANSPOSASE FOR INSERTION SEQUENCE ELEMENT IS1557"/>
    <property type="match status" value="1"/>
</dbReference>
<feature type="domain" description="HTH IS21-type" evidence="1">
    <location>
        <begin position="294"/>
        <end position="356"/>
    </location>
</feature>
<name>Q98AL0_RHILO</name>
<organism evidence="2 3">
    <name type="scientific">Mesorhizobium japonicum (strain LMG 29417 / CECT 9101 / MAFF 303099)</name>
    <name type="common">Mesorhizobium loti (strain MAFF 303099)</name>
    <dbReference type="NCBI Taxonomy" id="266835"/>
    <lineage>
        <taxon>Bacteria</taxon>
        <taxon>Pseudomonadati</taxon>
        <taxon>Pseudomonadota</taxon>
        <taxon>Alphaproteobacteria</taxon>
        <taxon>Hyphomicrobiales</taxon>
        <taxon>Phyllobacteriaceae</taxon>
        <taxon>Mesorhizobium</taxon>
    </lineage>
</organism>
<dbReference type="NCBIfam" id="NF033550">
    <property type="entry name" value="transpos_ISL3"/>
    <property type="match status" value="1"/>
</dbReference>